<evidence type="ECO:0000256" key="2">
    <source>
        <dbReference type="SAM" id="Phobius"/>
    </source>
</evidence>
<dbReference type="InterPro" id="IPR011050">
    <property type="entry name" value="Pectin_lyase_fold/virulence"/>
</dbReference>
<keyword evidence="2" id="KW-0812">Transmembrane</keyword>
<feature type="compositionally biased region" description="Low complexity" evidence="1">
    <location>
        <begin position="11"/>
        <end position="26"/>
    </location>
</feature>
<feature type="transmembrane region" description="Helical" evidence="2">
    <location>
        <begin position="31"/>
        <end position="53"/>
    </location>
</feature>
<name>A0A2P4UP80_9ACTN</name>
<sequence length="399" mass="41805">MTGVIEPQRPPDGAVRPPAAPARSRSARTTALLSLAAGAGGSLLVSVVLTGMASGDRREPHLSPSAAGAPPVFRVYLDAAGSDAADGRDPAHAVASLARAQQVVAAARPKTDVEIRIRRGVYSSPPLIWKTYVPGHSISFLPADYRYGGDLAGIAGRPVFRGTGGVGYWLRAEPPPAGTGDTALRFYYLQVERYSSGGIMFDGGTRPSSAGVLVGGPTSVDGNTVYGVRFSAIGSKYVPTALGYGAVDLVNSRRNIIEQNEFSGIENSGDPAQAALVHGVYLAHRSSGNIIRGNRFDMVSGDPVRTRNASGDNKVSGNVFVRAGSKAYFSDWFQRRADASVPRECASLENRFYDNTLTSGYNGPVRTWSASPGTDTSTGGTGCGPEPAQRVLAWGNRTG</sequence>
<dbReference type="AlphaFoldDB" id="A0A2P4UP80"/>
<keyword evidence="2" id="KW-0472">Membrane</keyword>
<gene>
    <name evidence="3" type="ORF">BTM25_12510</name>
</gene>
<proteinExistence type="predicted"/>
<dbReference type="EMBL" id="MTBP01000001">
    <property type="protein sequence ID" value="POM26843.1"/>
    <property type="molecule type" value="Genomic_DNA"/>
</dbReference>
<feature type="region of interest" description="Disordered" evidence="1">
    <location>
        <begin position="364"/>
        <end position="385"/>
    </location>
</feature>
<evidence type="ECO:0000313" key="4">
    <source>
        <dbReference type="Proteomes" id="UP000242367"/>
    </source>
</evidence>
<dbReference type="SUPFAM" id="SSF51126">
    <property type="entry name" value="Pectin lyase-like"/>
    <property type="match status" value="1"/>
</dbReference>
<reference evidence="3 4" key="1">
    <citation type="journal article" date="2017" name="Chemistry">
        <title>Isolation, Biosynthesis and Chemical Modifications of Rubterolones A-F: Rare Tropolone Alkaloids from Actinomadura sp. 5-2.</title>
        <authorList>
            <person name="Guo H."/>
            <person name="Benndorf R."/>
            <person name="Leichnitz D."/>
            <person name="Klassen J.L."/>
            <person name="Vollmers J."/>
            <person name="Gorls H."/>
            <person name="Steinacker M."/>
            <person name="Weigel C."/>
            <person name="Dahse H.M."/>
            <person name="Kaster A.K."/>
            <person name="de Beer Z.W."/>
            <person name="Poulsen M."/>
            <person name="Beemelmanns C."/>
        </authorList>
    </citation>
    <scope>NUCLEOTIDE SEQUENCE [LARGE SCALE GENOMIC DNA]</scope>
    <source>
        <strain evidence="3 4">5-2</strain>
    </source>
</reference>
<dbReference type="Proteomes" id="UP000242367">
    <property type="component" value="Unassembled WGS sequence"/>
</dbReference>
<dbReference type="InterPro" id="IPR012334">
    <property type="entry name" value="Pectin_lyas_fold"/>
</dbReference>
<keyword evidence="2" id="KW-1133">Transmembrane helix</keyword>
<feature type="region of interest" description="Disordered" evidence="1">
    <location>
        <begin position="1"/>
        <end position="26"/>
    </location>
</feature>
<dbReference type="Gene3D" id="2.160.20.10">
    <property type="entry name" value="Single-stranded right-handed beta-helix, Pectin lyase-like"/>
    <property type="match status" value="1"/>
</dbReference>
<keyword evidence="4" id="KW-1185">Reference proteome</keyword>
<comment type="caution">
    <text evidence="3">The sequence shown here is derived from an EMBL/GenBank/DDBJ whole genome shotgun (WGS) entry which is preliminary data.</text>
</comment>
<protein>
    <submittedName>
        <fullName evidence="3">Uncharacterized protein</fullName>
    </submittedName>
</protein>
<organism evidence="3 4">
    <name type="scientific">Actinomadura rubteroloni</name>
    <dbReference type="NCBI Taxonomy" id="1926885"/>
    <lineage>
        <taxon>Bacteria</taxon>
        <taxon>Bacillati</taxon>
        <taxon>Actinomycetota</taxon>
        <taxon>Actinomycetes</taxon>
        <taxon>Streptosporangiales</taxon>
        <taxon>Thermomonosporaceae</taxon>
        <taxon>Actinomadura</taxon>
    </lineage>
</organism>
<evidence type="ECO:0000256" key="1">
    <source>
        <dbReference type="SAM" id="MobiDB-lite"/>
    </source>
</evidence>
<accession>A0A2P4UP80</accession>
<evidence type="ECO:0000313" key="3">
    <source>
        <dbReference type="EMBL" id="POM26843.1"/>
    </source>
</evidence>